<feature type="region of interest" description="Disordered" evidence="1">
    <location>
        <begin position="1"/>
        <end position="33"/>
    </location>
</feature>
<evidence type="ECO:0000313" key="2">
    <source>
        <dbReference type="EMBL" id="QHT13689.1"/>
    </source>
</evidence>
<evidence type="ECO:0000256" key="1">
    <source>
        <dbReference type="SAM" id="MobiDB-lite"/>
    </source>
</evidence>
<proteinExistence type="predicted"/>
<protein>
    <submittedName>
        <fullName evidence="2">Uncharacterized protein</fullName>
    </submittedName>
</protein>
<dbReference type="AlphaFoldDB" id="A0A6C0DCM4"/>
<accession>A0A6C0DCM4</accession>
<reference evidence="2" key="1">
    <citation type="journal article" date="2020" name="Nature">
        <title>Giant virus diversity and host interactions through global metagenomics.</title>
        <authorList>
            <person name="Schulz F."/>
            <person name="Roux S."/>
            <person name="Paez-Espino D."/>
            <person name="Jungbluth S."/>
            <person name="Walsh D.A."/>
            <person name="Denef V.J."/>
            <person name="McMahon K.D."/>
            <person name="Konstantinidis K.T."/>
            <person name="Eloe-Fadrosh E.A."/>
            <person name="Kyrpides N.C."/>
            <person name="Woyke T."/>
        </authorList>
    </citation>
    <scope>NUCLEOTIDE SEQUENCE</scope>
    <source>
        <strain evidence="2">GVMAG-M-3300023174-132</strain>
    </source>
</reference>
<feature type="compositionally biased region" description="Basic and acidic residues" evidence="1">
    <location>
        <begin position="19"/>
        <end position="28"/>
    </location>
</feature>
<sequence length="74" mass="8273">MPTEAKRFNGATASNVRLSGKDASDALKNHNNAGMLFKKEAKAATNVREYRSALENLRMKEIISNDNSLRKYTN</sequence>
<organism evidence="2">
    <name type="scientific">viral metagenome</name>
    <dbReference type="NCBI Taxonomy" id="1070528"/>
    <lineage>
        <taxon>unclassified sequences</taxon>
        <taxon>metagenomes</taxon>
        <taxon>organismal metagenomes</taxon>
    </lineage>
</organism>
<dbReference type="EMBL" id="MN739576">
    <property type="protein sequence ID" value="QHT13689.1"/>
    <property type="molecule type" value="Genomic_DNA"/>
</dbReference>
<name>A0A6C0DCM4_9ZZZZ</name>